<dbReference type="AlphaFoldDB" id="A0A4U9ZN94"/>
<evidence type="ECO:0000256" key="1">
    <source>
        <dbReference type="SAM" id="Coils"/>
    </source>
</evidence>
<reference evidence="2 3" key="1">
    <citation type="submission" date="2019-05" db="EMBL/GenBank/DDBJ databases">
        <authorList>
            <consortium name="Pathogen Informatics"/>
        </authorList>
    </citation>
    <scope>NUCLEOTIDE SEQUENCE [LARGE SCALE GENOMIC DNA]</scope>
    <source>
        <strain evidence="2 3">NCTC5385</strain>
    </source>
</reference>
<dbReference type="STRING" id="873448.STRPO_1556"/>
<organism evidence="2 3">
    <name type="scientific">Streptococcus pseudoporcinus</name>
    <dbReference type="NCBI Taxonomy" id="361101"/>
    <lineage>
        <taxon>Bacteria</taxon>
        <taxon>Bacillati</taxon>
        <taxon>Bacillota</taxon>
        <taxon>Bacilli</taxon>
        <taxon>Lactobacillales</taxon>
        <taxon>Streptococcaceae</taxon>
        <taxon>Streptococcus</taxon>
    </lineage>
</organism>
<accession>A0A4U9ZN94</accession>
<dbReference type="RefSeq" id="WP_138069057.1">
    <property type="nucleotide sequence ID" value="NZ_LR594035.1"/>
</dbReference>
<dbReference type="Proteomes" id="UP000304914">
    <property type="component" value="Chromosome"/>
</dbReference>
<dbReference type="EMBL" id="LR594035">
    <property type="protein sequence ID" value="VTS42028.1"/>
    <property type="molecule type" value="Genomic_DNA"/>
</dbReference>
<evidence type="ECO:0000313" key="3">
    <source>
        <dbReference type="Proteomes" id="UP000304914"/>
    </source>
</evidence>
<keyword evidence="1" id="KW-0175">Coiled coil</keyword>
<protein>
    <submittedName>
        <fullName evidence="2">V-type ATP synthase subunit G</fullName>
    </submittedName>
</protein>
<gene>
    <name evidence="2" type="ORF">NCTC5385_02179</name>
</gene>
<name>A0A4U9ZN94_9STRE</name>
<feature type="coiled-coil region" evidence="1">
    <location>
        <begin position="46"/>
        <end position="77"/>
    </location>
</feature>
<proteinExistence type="predicted"/>
<sequence length="107" mass="12157">MTNSIISKMASIEVEAKAIYESYEAKRLAHAIQLKDKLEALRLSSDLETQKQVEELKESLEKALAQEEAAVLARQEKQKRAVEGFLADQKEHLVDQIVDRVVEKYGD</sequence>
<evidence type="ECO:0000313" key="2">
    <source>
        <dbReference type="EMBL" id="VTS42028.1"/>
    </source>
</evidence>